<organism evidence="2 3">
    <name type="scientific">Effrenium voratum</name>
    <dbReference type="NCBI Taxonomy" id="2562239"/>
    <lineage>
        <taxon>Eukaryota</taxon>
        <taxon>Sar</taxon>
        <taxon>Alveolata</taxon>
        <taxon>Dinophyceae</taxon>
        <taxon>Suessiales</taxon>
        <taxon>Symbiodiniaceae</taxon>
        <taxon>Effrenium</taxon>
    </lineage>
</organism>
<dbReference type="PROSITE" id="PS50088">
    <property type="entry name" value="ANK_REPEAT"/>
    <property type="match status" value="1"/>
</dbReference>
<evidence type="ECO:0000313" key="2">
    <source>
        <dbReference type="EMBL" id="CAJ1407173.1"/>
    </source>
</evidence>
<gene>
    <name evidence="2" type="ORF">EVOR1521_LOCUS28942</name>
</gene>
<evidence type="ECO:0000313" key="3">
    <source>
        <dbReference type="Proteomes" id="UP001178507"/>
    </source>
</evidence>
<dbReference type="Proteomes" id="UP001178507">
    <property type="component" value="Unassembled WGS sequence"/>
</dbReference>
<feature type="repeat" description="ANK" evidence="1">
    <location>
        <begin position="128"/>
        <end position="160"/>
    </location>
</feature>
<dbReference type="EMBL" id="CAUJNA010003661">
    <property type="protein sequence ID" value="CAJ1407173.1"/>
    <property type="molecule type" value="Genomic_DNA"/>
</dbReference>
<dbReference type="InterPro" id="IPR036770">
    <property type="entry name" value="Ankyrin_rpt-contain_sf"/>
</dbReference>
<keyword evidence="3" id="KW-1185">Reference proteome</keyword>
<dbReference type="InterPro" id="IPR002110">
    <property type="entry name" value="Ankyrin_rpt"/>
</dbReference>
<accession>A0AA36JLG7</accession>
<proteinExistence type="predicted"/>
<protein>
    <submittedName>
        <fullName evidence="2">Uncharacterized protein</fullName>
    </submittedName>
</protein>
<dbReference type="Gene3D" id="1.25.40.20">
    <property type="entry name" value="Ankyrin repeat-containing domain"/>
    <property type="match status" value="1"/>
</dbReference>
<dbReference type="SUPFAM" id="SSF48403">
    <property type="entry name" value="Ankyrin repeat"/>
    <property type="match status" value="1"/>
</dbReference>
<keyword evidence="1" id="KW-0040">ANK repeat</keyword>
<comment type="caution">
    <text evidence="2">The sequence shown here is derived from an EMBL/GenBank/DDBJ whole genome shotgun (WGS) entry which is preliminary data.</text>
</comment>
<dbReference type="AlphaFoldDB" id="A0AA36JLG7"/>
<name>A0AA36JLG7_9DINO</name>
<sequence>MARACTACMEFNTTEGSLHASKELNREFDAWDLALVGAMGTHQKHVSFQEDVIEESGFLTSSTRNDAPSREASFAEKQGMFKESKQDARIQEQHKRRQRASVMLLKFLESNGFKDHVNCKKSWCLGFKYTYPLHEAAKQNDKAVVAWLLRFGADSGKRNAKGRTALDLIKDLESHCAVRHILERPQISWQLRGFGHFFSEVQRVDPLAHG</sequence>
<dbReference type="Pfam" id="PF00023">
    <property type="entry name" value="Ank"/>
    <property type="match status" value="1"/>
</dbReference>
<reference evidence="2" key="1">
    <citation type="submission" date="2023-08" db="EMBL/GenBank/DDBJ databases">
        <authorList>
            <person name="Chen Y."/>
            <person name="Shah S."/>
            <person name="Dougan E. K."/>
            <person name="Thang M."/>
            <person name="Chan C."/>
        </authorList>
    </citation>
    <scope>NUCLEOTIDE SEQUENCE</scope>
</reference>
<evidence type="ECO:0000256" key="1">
    <source>
        <dbReference type="PROSITE-ProRule" id="PRU00023"/>
    </source>
</evidence>